<organism evidence="4 5">
    <name type="scientific">Lasiosphaeris hirsuta</name>
    <dbReference type="NCBI Taxonomy" id="260670"/>
    <lineage>
        <taxon>Eukaryota</taxon>
        <taxon>Fungi</taxon>
        <taxon>Dikarya</taxon>
        <taxon>Ascomycota</taxon>
        <taxon>Pezizomycotina</taxon>
        <taxon>Sordariomycetes</taxon>
        <taxon>Sordariomycetidae</taxon>
        <taxon>Sordariales</taxon>
        <taxon>Lasiosphaeriaceae</taxon>
        <taxon>Lasiosphaeris</taxon>
    </lineage>
</organism>
<accession>A0AA40E7X2</accession>
<keyword evidence="1" id="KW-0539">Nucleus</keyword>
<feature type="compositionally biased region" description="Polar residues" evidence="2">
    <location>
        <begin position="561"/>
        <end position="574"/>
    </location>
</feature>
<dbReference type="InterPro" id="IPR007219">
    <property type="entry name" value="XnlR_reg_dom"/>
</dbReference>
<dbReference type="GO" id="GO:0003700">
    <property type="term" value="F:DNA-binding transcription factor activity"/>
    <property type="evidence" value="ECO:0007669"/>
    <property type="project" value="InterPro"/>
</dbReference>
<dbReference type="Proteomes" id="UP001172102">
    <property type="component" value="Unassembled WGS sequence"/>
</dbReference>
<evidence type="ECO:0000313" key="5">
    <source>
        <dbReference type="Proteomes" id="UP001172102"/>
    </source>
</evidence>
<evidence type="ECO:0000256" key="1">
    <source>
        <dbReference type="ARBA" id="ARBA00023242"/>
    </source>
</evidence>
<comment type="caution">
    <text evidence="4">The sequence shown here is derived from an EMBL/GenBank/DDBJ whole genome shotgun (WGS) entry which is preliminary data.</text>
</comment>
<dbReference type="PANTHER" id="PTHR46910:SF25">
    <property type="entry name" value="ABC-TRANSPORTER-REGULATING TRANSCRIPTION FACTOR"/>
    <property type="match status" value="1"/>
</dbReference>
<dbReference type="GO" id="GO:0003677">
    <property type="term" value="F:DNA binding"/>
    <property type="evidence" value="ECO:0007669"/>
    <property type="project" value="InterPro"/>
</dbReference>
<evidence type="ECO:0000259" key="3">
    <source>
        <dbReference type="Pfam" id="PF04082"/>
    </source>
</evidence>
<dbReference type="CDD" id="cd12148">
    <property type="entry name" value="fungal_TF_MHR"/>
    <property type="match status" value="1"/>
</dbReference>
<sequence>MALSRFALWQQEEGTKNLNRIVLSRMNPEASELMLLEHALDLVCAELPFLRTPWFLGQIKQPGAICVPDAWWQAILNALIASCVHFKTHLRSFAETAVYAWAFFKNAYAVLPELILHGDSLGASQALMAMAMFMGLSADTRSAALLLSIAIRMQISIGLHIKATADGSFSSAEQEDQGRLLWATYILDMDTSLNTALPPAHAGLDVTAKVSERWLTASLSDTIFRLRAELAGIQSRIGAQLTVLAVPSQTDLDSLESELDAWTLRVPLEIRPDCESGTEPPCTADGEADVPVSMLHLVYHNCRSMVCWAFARLAAFQALQPRQPINAVYERAPTHKNMARSTARATMRSLSQFPTQSFADLWRALCYPISASITLLAIVCKEPTHPEAKSDLSLFASFVRFLEVMVHEHGCDLQRVLDGVAKFEKVANDAVGAAFGSAMPVNPALWPLSIASGCTGKVGALVLVRLGTSSHAELNVLIQAIANLLLCESHHPMYVTQSFIGNTPNIDTEVAKQIAEVLDIPWGENGYGPFVPDSLMPATHGFSFGSNNHGQYAPPDAMMASQMSDAGPSAQSLV</sequence>
<evidence type="ECO:0000256" key="2">
    <source>
        <dbReference type="SAM" id="MobiDB-lite"/>
    </source>
</evidence>
<name>A0AA40E7X2_9PEZI</name>
<dbReference type="EMBL" id="JAUKUA010000001">
    <property type="protein sequence ID" value="KAK0730250.1"/>
    <property type="molecule type" value="Genomic_DNA"/>
</dbReference>
<dbReference type="Pfam" id="PF04082">
    <property type="entry name" value="Fungal_trans"/>
    <property type="match status" value="1"/>
</dbReference>
<dbReference type="InterPro" id="IPR050987">
    <property type="entry name" value="AtrR-like"/>
</dbReference>
<dbReference type="GO" id="GO:0006351">
    <property type="term" value="P:DNA-templated transcription"/>
    <property type="evidence" value="ECO:0007669"/>
    <property type="project" value="InterPro"/>
</dbReference>
<dbReference type="AlphaFoldDB" id="A0AA40E7X2"/>
<proteinExistence type="predicted"/>
<evidence type="ECO:0000313" key="4">
    <source>
        <dbReference type="EMBL" id="KAK0730250.1"/>
    </source>
</evidence>
<protein>
    <recommendedName>
        <fullName evidence="3">Xylanolytic transcriptional activator regulatory domain-containing protein</fullName>
    </recommendedName>
</protein>
<dbReference type="PANTHER" id="PTHR46910">
    <property type="entry name" value="TRANSCRIPTION FACTOR PDR1"/>
    <property type="match status" value="1"/>
</dbReference>
<gene>
    <name evidence="4" type="ORF">B0H67DRAFT_638772</name>
</gene>
<feature type="domain" description="Xylanolytic transcriptional activator regulatory" evidence="3">
    <location>
        <begin position="92"/>
        <end position="199"/>
    </location>
</feature>
<feature type="region of interest" description="Disordered" evidence="2">
    <location>
        <begin position="555"/>
        <end position="574"/>
    </location>
</feature>
<dbReference type="GO" id="GO:0008270">
    <property type="term" value="F:zinc ion binding"/>
    <property type="evidence" value="ECO:0007669"/>
    <property type="project" value="InterPro"/>
</dbReference>
<keyword evidence="5" id="KW-1185">Reference proteome</keyword>
<reference evidence="4" key="1">
    <citation type="submission" date="2023-06" db="EMBL/GenBank/DDBJ databases">
        <title>Genome-scale phylogeny and comparative genomics of the fungal order Sordariales.</title>
        <authorList>
            <consortium name="Lawrence Berkeley National Laboratory"/>
            <person name="Hensen N."/>
            <person name="Bonometti L."/>
            <person name="Westerberg I."/>
            <person name="Brannstrom I.O."/>
            <person name="Guillou S."/>
            <person name="Cros-Aarteil S."/>
            <person name="Calhoun S."/>
            <person name="Haridas S."/>
            <person name="Kuo A."/>
            <person name="Mondo S."/>
            <person name="Pangilinan J."/>
            <person name="Riley R."/>
            <person name="Labutti K."/>
            <person name="Andreopoulos B."/>
            <person name="Lipzen A."/>
            <person name="Chen C."/>
            <person name="Yanf M."/>
            <person name="Daum C."/>
            <person name="Ng V."/>
            <person name="Clum A."/>
            <person name="Steindorff A."/>
            <person name="Ohm R."/>
            <person name="Martin F."/>
            <person name="Silar P."/>
            <person name="Natvig D."/>
            <person name="Lalanne C."/>
            <person name="Gautier V."/>
            <person name="Ament-Velasquez S.L."/>
            <person name="Kruys A."/>
            <person name="Hutchinson M.I."/>
            <person name="Powell A.J."/>
            <person name="Barry K."/>
            <person name="Miller A.N."/>
            <person name="Grigoriev I.V."/>
            <person name="Debuchy R."/>
            <person name="Gladieux P."/>
            <person name="Thoren M.H."/>
            <person name="Johannesson H."/>
        </authorList>
    </citation>
    <scope>NUCLEOTIDE SEQUENCE</scope>
    <source>
        <strain evidence="4">SMH4607-1</strain>
    </source>
</reference>